<dbReference type="GO" id="GO:0016405">
    <property type="term" value="F:CoA-ligase activity"/>
    <property type="evidence" value="ECO:0007669"/>
    <property type="project" value="TreeGrafter"/>
</dbReference>
<dbReference type="OMA" id="TSCINKQ"/>
<dbReference type="AlphaFoldDB" id="T1HAQ2"/>
<dbReference type="PANTHER" id="PTHR24096:SF149">
    <property type="entry name" value="AMP-BINDING DOMAIN-CONTAINING PROTEIN-RELATED"/>
    <property type="match status" value="1"/>
</dbReference>
<feature type="domain" description="AMP-binding enzyme C-terminal" evidence="6">
    <location>
        <begin position="111"/>
        <end position="185"/>
    </location>
</feature>
<protein>
    <submittedName>
        <fullName evidence="7">Uncharacterized protein</fullName>
    </submittedName>
</protein>
<proteinExistence type="inferred from homology"/>
<dbReference type="VEuPathDB" id="VectorBase:RPRC001107"/>
<reference evidence="7" key="1">
    <citation type="submission" date="2015-05" db="UniProtKB">
        <authorList>
            <consortium name="EnsemblMetazoa"/>
        </authorList>
    </citation>
    <scope>IDENTIFICATION</scope>
</reference>
<dbReference type="STRING" id="13249.T1HAQ2"/>
<dbReference type="GO" id="GO:0005777">
    <property type="term" value="C:peroxisome"/>
    <property type="evidence" value="ECO:0007669"/>
    <property type="project" value="UniProtKB-SubCell"/>
</dbReference>
<evidence type="ECO:0000256" key="4">
    <source>
        <dbReference type="ARBA" id="ARBA00023140"/>
    </source>
</evidence>
<dbReference type="InterPro" id="IPR042099">
    <property type="entry name" value="ANL_N_sf"/>
</dbReference>
<name>T1HAQ2_RHOPR</name>
<comment type="subcellular location">
    <subcellularLocation>
        <location evidence="1">Peroxisome</location>
    </subcellularLocation>
</comment>
<dbReference type="eggNOG" id="KOG1176">
    <property type="taxonomic scope" value="Eukaryota"/>
</dbReference>
<dbReference type="InterPro" id="IPR045851">
    <property type="entry name" value="AMP-bd_C_sf"/>
</dbReference>
<evidence type="ECO:0000259" key="6">
    <source>
        <dbReference type="Pfam" id="PF13193"/>
    </source>
</evidence>
<dbReference type="InterPro" id="IPR025110">
    <property type="entry name" value="AMP-bd_C"/>
</dbReference>
<dbReference type="Gene3D" id="3.30.300.30">
    <property type="match status" value="1"/>
</dbReference>
<keyword evidence="4" id="KW-0576">Peroxisome</keyword>
<comment type="similarity">
    <text evidence="2">Belongs to the ATP-dependent AMP-binding enzyme family.</text>
</comment>
<dbReference type="EnsemblMetazoa" id="RPRC001107-RA">
    <property type="protein sequence ID" value="RPRC001107-PA"/>
    <property type="gene ID" value="RPRC001107"/>
</dbReference>
<dbReference type="HOGENOM" id="CLU_000022_17_3_1"/>
<evidence type="ECO:0000256" key="3">
    <source>
        <dbReference type="ARBA" id="ARBA00022598"/>
    </source>
</evidence>
<evidence type="ECO:0000313" key="7">
    <source>
        <dbReference type="EnsemblMetazoa" id="RPRC001107-PA"/>
    </source>
</evidence>
<dbReference type="PANTHER" id="PTHR24096">
    <property type="entry name" value="LONG-CHAIN-FATTY-ACID--COA LIGASE"/>
    <property type="match status" value="1"/>
</dbReference>
<sequence length="204" mass="22611">MTEVGIISSSKVGFNKVGATGLLAKGCKCKIENLETGDPLGPGKKGEICVKVPYVMKGYVNNPEATAALFDKDGWVHTGDIGYYDEEGYLFVIDRIKELIKYKSYHISPTELEDILRKHPAVKEAVVVGVPHPTDGDHAVAFVVSNKPVSEHELVQYVAERVTETKQLRGGVRFVQEIPYTPTGKPKRKTLRDQLIENSSNKIW</sequence>
<dbReference type="Gene3D" id="3.40.50.12780">
    <property type="entry name" value="N-terminal domain of ligase-like"/>
    <property type="match status" value="1"/>
</dbReference>
<organism evidence="7 8">
    <name type="scientific">Rhodnius prolixus</name>
    <name type="common">Triatomid bug</name>
    <dbReference type="NCBI Taxonomy" id="13249"/>
    <lineage>
        <taxon>Eukaryota</taxon>
        <taxon>Metazoa</taxon>
        <taxon>Ecdysozoa</taxon>
        <taxon>Arthropoda</taxon>
        <taxon>Hexapoda</taxon>
        <taxon>Insecta</taxon>
        <taxon>Pterygota</taxon>
        <taxon>Neoptera</taxon>
        <taxon>Paraneoptera</taxon>
        <taxon>Hemiptera</taxon>
        <taxon>Heteroptera</taxon>
        <taxon>Panheteroptera</taxon>
        <taxon>Cimicomorpha</taxon>
        <taxon>Reduviidae</taxon>
        <taxon>Triatominae</taxon>
        <taxon>Rhodnius</taxon>
    </lineage>
</organism>
<evidence type="ECO:0000313" key="8">
    <source>
        <dbReference type="Proteomes" id="UP000015103"/>
    </source>
</evidence>
<dbReference type="EMBL" id="ACPB03017705">
    <property type="status" value="NOT_ANNOTATED_CDS"/>
    <property type="molecule type" value="Genomic_DNA"/>
</dbReference>
<keyword evidence="8" id="KW-1185">Reference proteome</keyword>
<evidence type="ECO:0000256" key="2">
    <source>
        <dbReference type="ARBA" id="ARBA00006432"/>
    </source>
</evidence>
<evidence type="ECO:0000256" key="1">
    <source>
        <dbReference type="ARBA" id="ARBA00004275"/>
    </source>
</evidence>
<dbReference type="InterPro" id="IPR000873">
    <property type="entry name" value="AMP-dep_synth/lig_dom"/>
</dbReference>
<dbReference type="Pfam" id="PF13193">
    <property type="entry name" value="AMP-binding_C"/>
    <property type="match status" value="1"/>
</dbReference>
<dbReference type="InParanoid" id="T1HAQ2"/>
<feature type="domain" description="AMP-dependent synthetase/ligase" evidence="5">
    <location>
        <begin position="1"/>
        <end position="59"/>
    </location>
</feature>
<dbReference type="SUPFAM" id="SSF56801">
    <property type="entry name" value="Acetyl-CoA synthetase-like"/>
    <property type="match status" value="1"/>
</dbReference>
<accession>T1HAQ2</accession>
<dbReference type="Pfam" id="PF00501">
    <property type="entry name" value="AMP-binding"/>
    <property type="match status" value="1"/>
</dbReference>
<evidence type="ECO:0000259" key="5">
    <source>
        <dbReference type="Pfam" id="PF00501"/>
    </source>
</evidence>
<dbReference type="FunFam" id="3.30.300.30:FF:000007">
    <property type="entry name" value="4-coumarate--CoA ligase 2"/>
    <property type="match status" value="1"/>
</dbReference>
<keyword evidence="3" id="KW-0436">Ligase</keyword>
<dbReference type="Proteomes" id="UP000015103">
    <property type="component" value="Unassembled WGS sequence"/>
</dbReference>